<reference evidence="1" key="1">
    <citation type="submission" date="2019-10" db="EMBL/GenBank/DDBJ databases">
        <title>The sequence and de novo assembly of the wild yak genome.</title>
        <authorList>
            <person name="Liu Y."/>
        </authorList>
    </citation>
    <scope>NUCLEOTIDE SEQUENCE [LARGE SCALE GENOMIC DNA]</scope>
    <source>
        <strain evidence="1">WY2019</strain>
    </source>
</reference>
<comment type="caution">
    <text evidence="1">The sequence shown here is derived from an EMBL/GenBank/DDBJ whole genome shotgun (WGS) entry which is preliminary data.</text>
</comment>
<dbReference type="EMBL" id="VBQZ03000015">
    <property type="protein sequence ID" value="MXQ83133.1"/>
    <property type="molecule type" value="Genomic_DNA"/>
</dbReference>
<sequence length="122" mass="14154">MNEYLSTVDGELYRNLFTIGDLHREEVARMTGVDSEGVENGNDNKMSMPYIKHISLRQDGNKTNFHKQFTLLKGCTRQLVGKFFAILSKRTKERRQVVLKCSSELQLLYSVTYRNHLNIMGH</sequence>
<name>A0A6B0R6Q0_9CETA</name>
<dbReference type="AlphaFoldDB" id="A0A6B0R6Q0"/>
<organism evidence="1 2">
    <name type="scientific">Bos mutus</name>
    <name type="common">wild yak</name>
    <dbReference type="NCBI Taxonomy" id="72004"/>
    <lineage>
        <taxon>Eukaryota</taxon>
        <taxon>Metazoa</taxon>
        <taxon>Chordata</taxon>
        <taxon>Craniata</taxon>
        <taxon>Vertebrata</taxon>
        <taxon>Euteleostomi</taxon>
        <taxon>Mammalia</taxon>
        <taxon>Eutheria</taxon>
        <taxon>Laurasiatheria</taxon>
        <taxon>Artiodactyla</taxon>
        <taxon>Ruminantia</taxon>
        <taxon>Pecora</taxon>
        <taxon>Bovidae</taxon>
        <taxon>Bovinae</taxon>
        <taxon>Bos</taxon>
    </lineage>
</organism>
<dbReference type="Proteomes" id="UP000322234">
    <property type="component" value="Unassembled WGS sequence"/>
</dbReference>
<evidence type="ECO:0000313" key="2">
    <source>
        <dbReference type="Proteomes" id="UP000322234"/>
    </source>
</evidence>
<gene>
    <name evidence="1" type="ORF">E5288_WYG018648</name>
</gene>
<accession>A0A6B0R6Q0</accession>
<protein>
    <submittedName>
        <fullName evidence="1">Uncharacterized protein</fullName>
    </submittedName>
</protein>
<proteinExistence type="predicted"/>
<keyword evidence="2" id="KW-1185">Reference proteome</keyword>
<evidence type="ECO:0000313" key="1">
    <source>
        <dbReference type="EMBL" id="MXQ83133.1"/>
    </source>
</evidence>